<organism evidence="2 3">
    <name type="scientific">Candidatus Jacksonbacteria bacterium RIFCSPLOWO2_02_FULL_44_20</name>
    <dbReference type="NCBI Taxonomy" id="1798460"/>
    <lineage>
        <taxon>Bacteria</taxon>
        <taxon>Candidatus Jacksoniibacteriota</taxon>
    </lineage>
</organism>
<evidence type="ECO:0000256" key="1">
    <source>
        <dbReference type="SAM" id="Phobius"/>
    </source>
</evidence>
<reference evidence="2 3" key="1">
    <citation type="journal article" date="2016" name="Nat. Commun.">
        <title>Thousands of microbial genomes shed light on interconnected biogeochemical processes in an aquifer system.</title>
        <authorList>
            <person name="Anantharaman K."/>
            <person name="Brown C.T."/>
            <person name="Hug L.A."/>
            <person name="Sharon I."/>
            <person name="Castelle C.J."/>
            <person name="Probst A.J."/>
            <person name="Thomas B.C."/>
            <person name="Singh A."/>
            <person name="Wilkins M.J."/>
            <person name="Karaoz U."/>
            <person name="Brodie E.L."/>
            <person name="Williams K.H."/>
            <person name="Hubbard S.S."/>
            <person name="Banfield J.F."/>
        </authorList>
    </citation>
    <scope>NUCLEOTIDE SEQUENCE [LARGE SCALE GENOMIC DNA]</scope>
</reference>
<keyword evidence="1" id="KW-1133">Transmembrane helix</keyword>
<name>A0A1G2A9B2_9BACT</name>
<comment type="caution">
    <text evidence="2">The sequence shown here is derived from an EMBL/GenBank/DDBJ whole genome shotgun (WGS) entry which is preliminary data.</text>
</comment>
<evidence type="ECO:0000313" key="3">
    <source>
        <dbReference type="Proteomes" id="UP000178315"/>
    </source>
</evidence>
<feature type="transmembrane region" description="Helical" evidence="1">
    <location>
        <begin position="64"/>
        <end position="83"/>
    </location>
</feature>
<keyword evidence="1" id="KW-0812">Transmembrane</keyword>
<dbReference type="Proteomes" id="UP000178315">
    <property type="component" value="Unassembled WGS sequence"/>
</dbReference>
<evidence type="ECO:0000313" key="2">
    <source>
        <dbReference type="EMBL" id="OGY73444.1"/>
    </source>
</evidence>
<sequence length="87" mass="9927">MGFCASSIDKKKKKKKKKCYTALNIFLILQKRKEVRKMKGRIAFLIAVSGTLQLMFWNDVPKPYGLIGLGICCISFLIGVYLIRDPK</sequence>
<dbReference type="AlphaFoldDB" id="A0A1G2A9B2"/>
<dbReference type="EMBL" id="MHJU01000012">
    <property type="protein sequence ID" value="OGY73444.1"/>
    <property type="molecule type" value="Genomic_DNA"/>
</dbReference>
<keyword evidence="1" id="KW-0472">Membrane</keyword>
<accession>A0A1G2A9B2</accession>
<gene>
    <name evidence="2" type="ORF">A3H61_04815</name>
</gene>
<feature type="transmembrane region" description="Helical" evidence="1">
    <location>
        <begin position="40"/>
        <end position="58"/>
    </location>
</feature>
<proteinExistence type="predicted"/>
<protein>
    <submittedName>
        <fullName evidence="2">Uncharacterized protein</fullName>
    </submittedName>
</protein>